<evidence type="ECO:0000313" key="4">
    <source>
        <dbReference type="Proteomes" id="UP000800094"/>
    </source>
</evidence>
<dbReference type="AlphaFoldDB" id="A0A6A6HVX9"/>
<feature type="coiled-coil region" evidence="1">
    <location>
        <begin position="76"/>
        <end position="107"/>
    </location>
</feature>
<proteinExistence type="predicted"/>
<organism evidence="3 4">
    <name type="scientific">Trematosphaeria pertusa</name>
    <dbReference type="NCBI Taxonomy" id="390896"/>
    <lineage>
        <taxon>Eukaryota</taxon>
        <taxon>Fungi</taxon>
        <taxon>Dikarya</taxon>
        <taxon>Ascomycota</taxon>
        <taxon>Pezizomycotina</taxon>
        <taxon>Dothideomycetes</taxon>
        <taxon>Pleosporomycetidae</taxon>
        <taxon>Pleosporales</taxon>
        <taxon>Massarineae</taxon>
        <taxon>Trematosphaeriaceae</taxon>
        <taxon>Trematosphaeria</taxon>
    </lineage>
</organism>
<protein>
    <submittedName>
        <fullName evidence="3">Uncharacterized protein</fullName>
    </submittedName>
</protein>
<dbReference type="RefSeq" id="XP_033676896.1">
    <property type="nucleotide sequence ID" value="XM_033827281.1"/>
</dbReference>
<dbReference type="Proteomes" id="UP000800094">
    <property type="component" value="Unassembled WGS sequence"/>
</dbReference>
<gene>
    <name evidence="3" type="ORF">BU26DRAFT_511268</name>
</gene>
<dbReference type="GeneID" id="54580611"/>
<feature type="region of interest" description="Disordered" evidence="2">
    <location>
        <begin position="1"/>
        <end position="48"/>
    </location>
</feature>
<sequence>MPTARLPYLPDGAARTHRQRPRRNRTKNRGVGVKPNAPPEVRAHQEQVGDPPTGLIPNAPPEVQAHQEQLSFPPGVDAFEDALHGSEEELNELARQALKEVEDMAMQGNLAQPKVATAMAINNVIYLSSSLKSGPILFARCSRQLCKTKIASLTKILRQCGEQGSGFHMHDGSCGETTVMIQYFLDNPEAENFKGAIFTTCGKKGVKLPCPLHLQSTAQDPVSYGCSHVVTMGGGLWTKAADFKDYSIIPMSKQNLESRGGQPQKPWECVKEVVRIDPTYFK</sequence>
<reference evidence="3" key="1">
    <citation type="journal article" date="2020" name="Stud. Mycol.">
        <title>101 Dothideomycetes genomes: a test case for predicting lifestyles and emergence of pathogens.</title>
        <authorList>
            <person name="Haridas S."/>
            <person name="Albert R."/>
            <person name="Binder M."/>
            <person name="Bloem J."/>
            <person name="Labutti K."/>
            <person name="Salamov A."/>
            <person name="Andreopoulos B."/>
            <person name="Baker S."/>
            <person name="Barry K."/>
            <person name="Bills G."/>
            <person name="Bluhm B."/>
            <person name="Cannon C."/>
            <person name="Castanera R."/>
            <person name="Culley D."/>
            <person name="Daum C."/>
            <person name="Ezra D."/>
            <person name="Gonzalez J."/>
            <person name="Henrissat B."/>
            <person name="Kuo A."/>
            <person name="Liang C."/>
            <person name="Lipzen A."/>
            <person name="Lutzoni F."/>
            <person name="Magnuson J."/>
            <person name="Mondo S."/>
            <person name="Nolan M."/>
            <person name="Ohm R."/>
            <person name="Pangilinan J."/>
            <person name="Park H.-J."/>
            <person name="Ramirez L."/>
            <person name="Alfaro M."/>
            <person name="Sun H."/>
            <person name="Tritt A."/>
            <person name="Yoshinaga Y."/>
            <person name="Zwiers L.-H."/>
            <person name="Turgeon B."/>
            <person name="Goodwin S."/>
            <person name="Spatafora J."/>
            <person name="Crous P."/>
            <person name="Grigoriev I."/>
        </authorList>
    </citation>
    <scope>NUCLEOTIDE SEQUENCE</scope>
    <source>
        <strain evidence="3">CBS 122368</strain>
    </source>
</reference>
<keyword evidence="4" id="KW-1185">Reference proteome</keyword>
<dbReference type="EMBL" id="ML987210">
    <property type="protein sequence ID" value="KAF2241892.1"/>
    <property type="molecule type" value="Genomic_DNA"/>
</dbReference>
<feature type="compositionally biased region" description="Basic residues" evidence="2">
    <location>
        <begin position="15"/>
        <end position="28"/>
    </location>
</feature>
<name>A0A6A6HVX9_9PLEO</name>
<keyword evidence="1" id="KW-0175">Coiled coil</keyword>
<accession>A0A6A6HVX9</accession>
<evidence type="ECO:0000256" key="2">
    <source>
        <dbReference type="SAM" id="MobiDB-lite"/>
    </source>
</evidence>
<dbReference type="OrthoDB" id="3780330at2759"/>
<evidence type="ECO:0000313" key="3">
    <source>
        <dbReference type="EMBL" id="KAF2241892.1"/>
    </source>
</evidence>
<evidence type="ECO:0000256" key="1">
    <source>
        <dbReference type="SAM" id="Coils"/>
    </source>
</evidence>